<name>A0ACC2KAS3_PERAE</name>
<gene>
    <name evidence="1" type="ORF">MRB53_014230</name>
</gene>
<protein>
    <submittedName>
        <fullName evidence="1">Uncharacterized protein</fullName>
    </submittedName>
</protein>
<proteinExistence type="predicted"/>
<evidence type="ECO:0000313" key="1">
    <source>
        <dbReference type="EMBL" id="KAJ8618044.1"/>
    </source>
</evidence>
<sequence>MKEEKKQNTPNHEKEEDRISQLPDPILHDIVSMIPFKCEILTICDVKIQDFDVRHGNAPGSRITLPSLINCSWEFAVVVVSLRSMPSLKIGAFLA</sequence>
<accession>A0ACC2KAS3</accession>
<comment type="caution">
    <text evidence="1">The sequence shown here is derived from an EMBL/GenBank/DDBJ whole genome shotgun (WGS) entry which is preliminary data.</text>
</comment>
<reference evidence="1 2" key="1">
    <citation type="journal article" date="2022" name="Hortic Res">
        <title>A haplotype resolved chromosomal level avocado genome allows analysis of novel avocado genes.</title>
        <authorList>
            <person name="Nath O."/>
            <person name="Fletcher S.J."/>
            <person name="Hayward A."/>
            <person name="Shaw L.M."/>
            <person name="Masouleh A.K."/>
            <person name="Furtado A."/>
            <person name="Henry R.J."/>
            <person name="Mitter N."/>
        </authorList>
    </citation>
    <scope>NUCLEOTIDE SEQUENCE [LARGE SCALE GENOMIC DNA]</scope>
    <source>
        <strain evidence="2">cv. Hass</strain>
    </source>
</reference>
<dbReference type="Proteomes" id="UP001234297">
    <property type="component" value="Chromosome 4"/>
</dbReference>
<dbReference type="EMBL" id="CM056812">
    <property type="protein sequence ID" value="KAJ8618044.1"/>
    <property type="molecule type" value="Genomic_DNA"/>
</dbReference>
<keyword evidence="2" id="KW-1185">Reference proteome</keyword>
<evidence type="ECO:0000313" key="2">
    <source>
        <dbReference type="Proteomes" id="UP001234297"/>
    </source>
</evidence>
<organism evidence="1 2">
    <name type="scientific">Persea americana</name>
    <name type="common">Avocado</name>
    <dbReference type="NCBI Taxonomy" id="3435"/>
    <lineage>
        <taxon>Eukaryota</taxon>
        <taxon>Viridiplantae</taxon>
        <taxon>Streptophyta</taxon>
        <taxon>Embryophyta</taxon>
        <taxon>Tracheophyta</taxon>
        <taxon>Spermatophyta</taxon>
        <taxon>Magnoliopsida</taxon>
        <taxon>Magnoliidae</taxon>
        <taxon>Laurales</taxon>
        <taxon>Lauraceae</taxon>
        <taxon>Persea</taxon>
    </lineage>
</organism>